<name>A0A8T1M5Z0_CLOSI</name>
<protein>
    <submittedName>
        <fullName evidence="3">Uncharacterized protein</fullName>
    </submittedName>
</protein>
<dbReference type="EMBL" id="NIRI02000056">
    <property type="protein sequence ID" value="KAG5444817.1"/>
    <property type="molecule type" value="Genomic_DNA"/>
</dbReference>
<accession>A0A8T1M5Z0</accession>
<reference evidence="3 4" key="1">
    <citation type="journal article" date="2018" name="Biotechnol. Adv.">
        <title>Improved genomic resources and new bioinformatic workflow for the carcinogenic parasite Clonorchis sinensis: Biotechnological implications.</title>
        <authorList>
            <person name="Wang D."/>
            <person name="Korhonen P.K."/>
            <person name="Gasser R.B."/>
            <person name="Young N.D."/>
        </authorList>
    </citation>
    <scope>NUCLEOTIDE SEQUENCE [LARGE SCALE GENOMIC DNA]</scope>
    <source>
        <strain evidence="3">Cs-k2</strain>
    </source>
</reference>
<feature type="transmembrane region" description="Helical" evidence="1">
    <location>
        <begin position="50"/>
        <end position="70"/>
    </location>
</feature>
<proteinExistence type="predicted"/>
<keyword evidence="4" id="KW-1185">Reference proteome</keyword>
<keyword evidence="1" id="KW-1133">Transmembrane helix</keyword>
<dbReference type="OrthoDB" id="6231975at2759"/>
<organism evidence="3 4">
    <name type="scientific">Clonorchis sinensis</name>
    <name type="common">Chinese liver fluke</name>
    <dbReference type="NCBI Taxonomy" id="79923"/>
    <lineage>
        <taxon>Eukaryota</taxon>
        <taxon>Metazoa</taxon>
        <taxon>Spiralia</taxon>
        <taxon>Lophotrochozoa</taxon>
        <taxon>Platyhelminthes</taxon>
        <taxon>Trematoda</taxon>
        <taxon>Digenea</taxon>
        <taxon>Opisthorchiida</taxon>
        <taxon>Opisthorchiata</taxon>
        <taxon>Opisthorchiidae</taxon>
        <taxon>Clonorchis</taxon>
    </lineage>
</organism>
<evidence type="ECO:0000256" key="2">
    <source>
        <dbReference type="SAM" id="SignalP"/>
    </source>
</evidence>
<feature type="signal peptide" evidence="2">
    <location>
        <begin position="1"/>
        <end position="18"/>
    </location>
</feature>
<evidence type="ECO:0000313" key="4">
    <source>
        <dbReference type="Proteomes" id="UP000286415"/>
    </source>
</evidence>
<gene>
    <name evidence="3" type="ORF">CSKR_108397</name>
</gene>
<feature type="chain" id="PRO_5035909856" evidence="2">
    <location>
        <begin position="19"/>
        <end position="118"/>
    </location>
</feature>
<keyword evidence="2" id="KW-0732">Signal</keyword>
<dbReference type="Proteomes" id="UP000286415">
    <property type="component" value="Unassembled WGS sequence"/>
</dbReference>
<evidence type="ECO:0000256" key="1">
    <source>
        <dbReference type="SAM" id="Phobius"/>
    </source>
</evidence>
<reference evidence="3 4" key="2">
    <citation type="journal article" date="2021" name="Genomics">
        <title>High-quality reference genome for Clonorchis sinensis.</title>
        <authorList>
            <person name="Young N.D."/>
            <person name="Stroehlein A.J."/>
            <person name="Kinkar L."/>
            <person name="Wang T."/>
            <person name="Sohn W.M."/>
            <person name="Chang B.C.H."/>
            <person name="Kaur P."/>
            <person name="Weisz D."/>
            <person name="Dudchenko O."/>
            <person name="Aiden E.L."/>
            <person name="Korhonen P.K."/>
            <person name="Gasser R.B."/>
        </authorList>
    </citation>
    <scope>NUCLEOTIDE SEQUENCE [LARGE SCALE GENOMIC DNA]</scope>
    <source>
        <strain evidence="3">Cs-k2</strain>
    </source>
</reference>
<evidence type="ECO:0000313" key="3">
    <source>
        <dbReference type="EMBL" id="KAG5444817.1"/>
    </source>
</evidence>
<keyword evidence="1" id="KW-0472">Membrane</keyword>
<sequence length="118" mass="13476">MSTLTSLSLMVMPTVCESTEVNTEGEYRGQYPRPYRPMDPSKLRHFRGPIAAKGVIFGTIGASMLTYVTVSYHSYFRRRPFKAFSRYYDPQAEWELLLQSGVLKTVDKNGKPIKLSDD</sequence>
<keyword evidence="1" id="KW-0812">Transmembrane</keyword>
<comment type="caution">
    <text evidence="3">The sequence shown here is derived from an EMBL/GenBank/DDBJ whole genome shotgun (WGS) entry which is preliminary data.</text>
</comment>
<dbReference type="AlphaFoldDB" id="A0A8T1M5Z0"/>